<evidence type="ECO:0000256" key="3">
    <source>
        <dbReference type="ARBA" id="ARBA00005208"/>
    </source>
</evidence>
<evidence type="ECO:0000256" key="20">
    <source>
        <dbReference type="HAMAP-Rule" id="MF_01631"/>
    </source>
</evidence>
<feature type="binding site" evidence="20">
    <location>
        <position position="333"/>
    </location>
    <ligand>
        <name>UDP-N-acetyl-alpha-D-glucosamine</name>
        <dbReference type="ChEBI" id="CHEBI:57705"/>
    </ligand>
</feature>
<evidence type="ECO:0000256" key="8">
    <source>
        <dbReference type="ARBA" id="ARBA00022695"/>
    </source>
</evidence>
<dbReference type="InterPro" id="IPR005835">
    <property type="entry name" value="NTP_transferase_dom"/>
</dbReference>
<dbReference type="NCBIfam" id="TIGR01173">
    <property type="entry name" value="glmU"/>
    <property type="match status" value="1"/>
</dbReference>
<evidence type="ECO:0000256" key="16">
    <source>
        <dbReference type="ARBA" id="ARBA00023316"/>
    </source>
</evidence>
<dbReference type="InterPro" id="IPR011004">
    <property type="entry name" value="Trimer_LpxA-like_sf"/>
</dbReference>
<comment type="similarity">
    <text evidence="5 20">In the N-terminal section; belongs to the N-acetylglucosamine-1-phosphate uridyltransferase family.</text>
</comment>
<dbReference type="CDD" id="cd02540">
    <property type="entry name" value="GT2_GlmU_N_bac"/>
    <property type="match status" value="1"/>
</dbReference>
<feature type="binding site" evidence="20">
    <location>
        <position position="103"/>
    </location>
    <ligand>
        <name>Mg(2+)</name>
        <dbReference type="ChEBI" id="CHEBI:18420"/>
    </ligand>
</feature>
<evidence type="ECO:0000259" key="21">
    <source>
        <dbReference type="Pfam" id="PF00483"/>
    </source>
</evidence>
<comment type="pathway">
    <text evidence="2 20">Nucleotide-sugar biosynthesis; UDP-N-acetyl-alpha-D-glucosamine biosynthesis; N-acetyl-alpha-D-glucosamine 1-phosphate from alpha-D-glucosamine 6-phosphate (route II): step 2/2.</text>
</comment>
<dbReference type="InterPro" id="IPR050065">
    <property type="entry name" value="GlmU-like"/>
</dbReference>
<evidence type="ECO:0000256" key="14">
    <source>
        <dbReference type="ARBA" id="ARBA00023268"/>
    </source>
</evidence>
<comment type="subunit">
    <text evidence="20">Homotrimer.</text>
</comment>
<keyword evidence="11 20" id="KW-0460">Magnesium</keyword>
<keyword evidence="14 20" id="KW-0511">Multifunctional enzyme</keyword>
<comment type="similarity">
    <text evidence="4 20">In the C-terminal section; belongs to the transferase hexapeptide repeat family.</text>
</comment>
<dbReference type="Pfam" id="PF14602">
    <property type="entry name" value="Hexapep_2"/>
    <property type="match status" value="1"/>
</dbReference>
<dbReference type="InterPro" id="IPR001451">
    <property type="entry name" value="Hexapep"/>
</dbReference>
<evidence type="ECO:0000313" key="22">
    <source>
        <dbReference type="EMBL" id="RST95598.1"/>
    </source>
</evidence>
<dbReference type="EMBL" id="NGJT01000003">
    <property type="protein sequence ID" value="RST95598.1"/>
    <property type="molecule type" value="Genomic_DNA"/>
</dbReference>
<dbReference type="OrthoDB" id="9775031at2"/>
<feature type="region of interest" description="N-acetyltransferase" evidence="20">
    <location>
        <begin position="252"/>
        <end position="457"/>
    </location>
</feature>
<comment type="pathway">
    <text evidence="3 20">Nucleotide-sugar biosynthesis; UDP-N-acetyl-alpha-D-glucosamine biosynthesis; UDP-N-acetyl-alpha-D-glucosamine from N-acetyl-alpha-D-glucosamine 1-phosphate: step 1/1.</text>
</comment>
<feature type="binding site" evidence="20">
    <location>
        <position position="405"/>
    </location>
    <ligand>
        <name>acetyl-CoA</name>
        <dbReference type="ChEBI" id="CHEBI:57288"/>
    </ligand>
</feature>
<feature type="binding site" evidence="20">
    <location>
        <position position="351"/>
    </location>
    <ligand>
        <name>UDP-N-acetyl-alpha-D-glucosamine</name>
        <dbReference type="ChEBI" id="CHEBI:57705"/>
    </ligand>
</feature>
<organism evidence="22 23">
    <name type="scientific">Vagococcus bubulae</name>
    <dbReference type="NCBI Taxonomy" id="1977868"/>
    <lineage>
        <taxon>Bacteria</taxon>
        <taxon>Bacillati</taxon>
        <taxon>Bacillota</taxon>
        <taxon>Bacilli</taxon>
        <taxon>Lactobacillales</taxon>
        <taxon>Enterococcaceae</taxon>
        <taxon>Vagococcus</taxon>
    </lineage>
</organism>
<keyword evidence="13 20" id="KW-0573">Peptidoglycan synthesis</keyword>
<dbReference type="EC" id="2.3.1.157" evidence="20"/>
<evidence type="ECO:0000256" key="19">
    <source>
        <dbReference type="ARBA" id="ARBA00049628"/>
    </source>
</evidence>
<feature type="binding site" evidence="20">
    <location>
        <begin position="386"/>
        <end position="387"/>
    </location>
    <ligand>
        <name>acetyl-CoA</name>
        <dbReference type="ChEBI" id="CHEBI:57288"/>
    </ligand>
</feature>
<dbReference type="EC" id="2.7.7.23" evidence="20"/>
<dbReference type="Pfam" id="PF00483">
    <property type="entry name" value="NTP_transferase"/>
    <property type="match status" value="1"/>
</dbReference>
<evidence type="ECO:0000256" key="12">
    <source>
        <dbReference type="ARBA" id="ARBA00022960"/>
    </source>
</evidence>
<keyword evidence="10 20" id="KW-0677">Repeat</keyword>
<feature type="region of interest" description="Linker" evidence="20">
    <location>
        <begin position="231"/>
        <end position="251"/>
    </location>
</feature>
<dbReference type="GO" id="GO:0019134">
    <property type="term" value="F:glucosamine-1-phosphate N-acetyltransferase activity"/>
    <property type="evidence" value="ECO:0007669"/>
    <property type="project" value="UniProtKB-UniRule"/>
</dbReference>
<dbReference type="InterPro" id="IPR005882">
    <property type="entry name" value="Bifunctional_GlmU"/>
</dbReference>
<dbReference type="PANTHER" id="PTHR43584">
    <property type="entry name" value="NUCLEOTIDYL TRANSFERASE"/>
    <property type="match status" value="1"/>
</dbReference>
<evidence type="ECO:0000256" key="9">
    <source>
        <dbReference type="ARBA" id="ARBA00022723"/>
    </source>
</evidence>
<dbReference type="SUPFAM" id="SSF51161">
    <property type="entry name" value="Trimeric LpxA-like enzymes"/>
    <property type="match status" value="1"/>
</dbReference>
<dbReference type="InterPro" id="IPR029044">
    <property type="entry name" value="Nucleotide-diphossugar_trans"/>
</dbReference>
<feature type="binding site" evidence="20">
    <location>
        <position position="73"/>
    </location>
    <ligand>
        <name>UDP-N-acetyl-alpha-D-glucosamine</name>
        <dbReference type="ChEBI" id="CHEBI:57705"/>
    </ligand>
</feature>
<keyword evidence="8 20" id="KW-0548">Nucleotidyltransferase</keyword>
<dbReference type="GO" id="GO:0016020">
    <property type="term" value="C:membrane"/>
    <property type="evidence" value="ECO:0007669"/>
    <property type="project" value="GOC"/>
</dbReference>
<feature type="active site" description="Proton acceptor" evidence="20">
    <location>
        <position position="363"/>
    </location>
</feature>
<feature type="binding site" evidence="20">
    <location>
        <position position="170"/>
    </location>
    <ligand>
        <name>UDP-N-acetyl-alpha-D-glucosamine</name>
        <dbReference type="ChEBI" id="CHEBI:57705"/>
    </ligand>
</feature>
<evidence type="ECO:0000256" key="17">
    <source>
        <dbReference type="ARBA" id="ARBA00048247"/>
    </source>
</evidence>
<proteinExistence type="inferred from homology"/>
<feature type="binding site" evidence="20">
    <location>
        <position position="440"/>
    </location>
    <ligand>
        <name>acetyl-CoA</name>
        <dbReference type="ChEBI" id="CHEBI:57288"/>
    </ligand>
</feature>
<keyword evidence="6 20" id="KW-0963">Cytoplasm</keyword>
<feature type="domain" description="Nucleotidyl transferase" evidence="21">
    <location>
        <begin position="6"/>
        <end position="219"/>
    </location>
</feature>
<evidence type="ECO:0000256" key="5">
    <source>
        <dbReference type="ARBA" id="ARBA00007947"/>
    </source>
</evidence>
<dbReference type="GO" id="GO:0009245">
    <property type="term" value="P:lipid A biosynthetic process"/>
    <property type="evidence" value="ECO:0007669"/>
    <property type="project" value="UniProtKB-UniRule"/>
</dbReference>
<dbReference type="Pfam" id="PF00132">
    <property type="entry name" value="Hexapep"/>
    <property type="match status" value="1"/>
</dbReference>
<comment type="subcellular location">
    <subcellularLocation>
        <location evidence="1 20">Cytoplasm</location>
    </subcellularLocation>
</comment>
<comment type="cofactor">
    <cofactor evidence="20">
        <name>Mg(2+)</name>
        <dbReference type="ChEBI" id="CHEBI:18420"/>
    </cofactor>
    <text evidence="20">Binds 1 Mg(2+) ion per subunit.</text>
</comment>
<dbReference type="GO" id="GO:0008360">
    <property type="term" value="P:regulation of cell shape"/>
    <property type="evidence" value="ECO:0007669"/>
    <property type="project" value="UniProtKB-KW"/>
</dbReference>
<keyword evidence="9 20" id="KW-0479">Metal-binding</keyword>
<feature type="region of interest" description="Pyrophosphorylase" evidence="20">
    <location>
        <begin position="1"/>
        <end position="230"/>
    </location>
</feature>
<evidence type="ECO:0000256" key="15">
    <source>
        <dbReference type="ARBA" id="ARBA00023315"/>
    </source>
</evidence>
<dbReference type="GO" id="GO:0009252">
    <property type="term" value="P:peptidoglycan biosynthetic process"/>
    <property type="evidence" value="ECO:0007669"/>
    <property type="project" value="UniProtKB-UniRule"/>
</dbReference>
<dbReference type="GO" id="GO:0005737">
    <property type="term" value="C:cytoplasm"/>
    <property type="evidence" value="ECO:0007669"/>
    <property type="project" value="UniProtKB-SubCell"/>
</dbReference>
<keyword evidence="12 20" id="KW-0133">Cell shape</keyword>
<keyword evidence="15 20" id="KW-0012">Acyltransferase</keyword>
<evidence type="ECO:0000256" key="4">
    <source>
        <dbReference type="ARBA" id="ARBA00007707"/>
    </source>
</evidence>
<sequence length="457" mass="49700">MKNRYAIILAAGKGSRMKSSLYKVLHPVAGKPMVEHVLEQIEPLNTTDIVTVVGYGAEKVQEQLGDRSKYALQTEQLGTGHAVLATADLLKDKEGTTLVICGDTPLLTKETLTKLVNHHEQLNAKATILSAVAEDATGYGRIIRNDENLVEKIVEQKDASEAELAVKEFNTGTYCFDNQFLFDALTKVGNNNAQGEYYLPDVISILKQQGEVVTAYTMDSEEESMGVNDRVALAKANQLMKQRINEHHMRQGVSFIDPDNTYIESDVVIGSDTVVEPGVMIKGNTTIGENCLIRSNSTIIDSVIGHHVEIKSSTLQQATVGDYSDVGPYAHLRPNAVLNEHVHIGNFVEVKNASIDNGSKVGHLSYVGDATLGKDINTGCGTVFANYDGKNKHHITVGDHVFIGSGTILVAPLTLEDNSMTAAGSTITKDINEYDLGIARARQENLDGYAKKLPYNK</sequence>
<evidence type="ECO:0000256" key="11">
    <source>
        <dbReference type="ARBA" id="ARBA00022842"/>
    </source>
</evidence>
<dbReference type="GO" id="GO:0003977">
    <property type="term" value="F:UDP-N-acetylglucosamine diphosphorylase activity"/>
    <property type="evidence" value="ECO:0007669"/>
    <property type="project" value="UniProtKB-UniRule"/>
</dbReference>
<dbReference type="GO" id="GO:0000902">
    <property type="term" value="P:cell morphogenesis"/>
    <property type="evidence" value="ECO:0007669"/>
    <property type="project" value="UniProtKB-UniRule"/>
</dbReference>
<feature type="binding site" evidence="20">
    <location>
        <begin position="9"/>
        <end position="12"/>
    </location>
    <ligand>
        <name>UDP-N-acetyl-alpha-D-glucosamine</name>
        <dbReference type="ChEBI" id="CHEBI:57705"/>
    </ligand>
</feature>
<feature type="binding site" evidence="20">
    <location>
        <position position="23"/>
    </location>
    <ligand>
        <name>UDP-N-acetyl-alpha-D-glucosamine</name>
        <dbReference type="ChEBI" id="CHEBI:57705"/>
    </ligand>
</feature>
<feature type="binding site" evidence="20">
    <location>
        <position position="155"/>
    </location>
    <ligand>
        <name>UDP-N-acetyl-alpha-D-glucosamine</name>
        <dbReference type="ChEBI" id="CHEBI:57705"/>
    </ligand>
</feature>
<name>A0A429ZPK5_9ENTE</name>
<dbReference type="CDD" id="cd03353">
    <property type="entry name" value="LbH_GlmU_C"/>
    <property type="match status" value="1"/>
</dbReference>
<keyword evidence="23" id="KW-1185">Reference proteome</keyword>
<keyword evidence="7 20" id="KW-0808">Transferase</keyword>
<dbReference type="Gene3D" id="2.160.10.10">
    <property type="entry name" value="Hexapeptide repeat proteins"/>
    <property type="match status" value="1"/>
</dbReference>
<evidence type="ECO:0000256" key="1">
    <source>
        <dbReference type="ARBA" id="ARBA00004496"/>
    </source>
</evidence>
<feature type="binding site" evidence="20">
    <location>
        <position position="228"/>
    </location>
    <ligand>
        <name>Mg(2+)</name>
        <dbReference type="ChEBI" id="CHEBI:18420"/>
    </ligand>
</feature>
<feature type="binding site" evidence="20">
    <location>
        <position position="366"/>
    </location>
    <ligand>
        <name>UDP-N-acetyl-alpha-D-glucosamine</name>
        <dbReference type="ChEBI" id="CHEBI:57705"/>
    </ligand>
</feature>
<feature type="binding site" evidence="20">
    <location>
        <position position="423"/>
    </location>
    <ligand>
        <name>acetyl-CoA</name>
        <dbReference type="ChEBI" id="CHEBI:57288"/>
    </ligand>
</feature>
<dbReference type="UniPathway" id="UPA00973"/>
<dbReference type="AlphaFoldDB" id="A0A429ZPK5"/>
<dbReference type="InterPro" id="IPR038009">
    <property type="entry name" value="GlmU_C_LbH"/>
</dbReference>
<dbReference type="SUPFAM" id="SSF53448">
    <property type="entry name" value="Nucleotide-diphospho-sugar transferases"/>
    <property type="match status" value="1"/>
</dbReference>
<comment type="caution">
    <text evidence="20">Lacks conserved residue(s) required for the propagation of feature annotation.</text>
</comment>
<evidence type="ECO:0000256" key="10">
    <source>
        <dbReference type="ARBA" id="ARBA00022737"/>
    </source>
</evidence>
<dbReference type="GO" id="GO:0071555">
    <property type="term" value="P:cell wall organization"/>
    <property type="evidence" value="ECO:0007669"/>
    <property type="project" value="UniProtKB-KW"/>
</dbReference>
<dbReference type="Proteomes" id="UP000288490">
    <property type="component" value="Unassembled WGS sequence"/>
</dbReference>
<gene>
    <name evidence="20" type="primary">glmU</name>
    <name evidence="22" type="ORF">CBF36_02650</name>
</gene>
<dbReference type="Gene3D" id="3.90.550.10">
    <property type="entry name" value="Spore Coat Polysaccharide Biosynthesis Protein SpsA, Chain A"/>
    <property type="match status" value="1"/>
</dbReference>
<accession>A0A429ZPK5</accession>
<comment type="catalytic activity">
    <reaction evidence="18 20">
        <text>N-acetyl-alpha-D-glucosamine 1-phosphate + UTP + H(+) = UDP-N-acetyl-alpha-D-glucosamine + diphosphate</text>
        <dbReference type="Rhea" id="RHEA:13509"/>
        <dbReference type="ChEBI" id="CHEBI:15378"/>
        <dbReference type="ChEBI" id="CHEBI:33019"/>
        <dbReference type="ChEBI" id="CHEBI:46398"/>
        <dbReference type="ChEBI" id="CHEBI:57705"/>
        <dbReference type="ChEBI" id="CHEBI:57776"/>
        <dbReference type="EC" id="2.7.7.23"/>
    </reaction>
</comment>
<evidence type="ECO:0000313" key="23">
    <source>
        <dbReference type="Proteomes" id="UP000288490"/>
    </source>
</evidence>
<dbReference type="UniPathway" id="UPA00113">
    <property type="reaction ID" value="UER00532"/>
</dbReference>
<protein>
    <recommendedName>
        <fullName evidence="20">Bifunctional protein GlmU</fullName>
    </recommendedName>
    <domain>
        <recommendedName>
            <fullName evidence="20">UDP-N-acetylglucosamine pyrophosphorylase</fullName>
            <ecNumber evidence="20">2.7.7.23</ecNumber>
        </recommendedName>
        <alternativeName>
            <fullName evidence="20">N-acetylglucosamine-1-phosphate uridyltransferase</fullName>
        </alternativeName>
    </domain>
    <domain>
        <recommendedName>
            <fullName evidence="20">Glucosamine-1-phosphate N-acetyltransferase</fullName>
            <ecNumber evidence="20">2.3.1.157</ecNumber>
        </recommendedName>
    </domain>
</protein>
<feature type="binding site" evidence="20">
    <location>
        <position position="228"/>
    </location>
    <ligand>
        <name>UDP-N-acetyl-alpha-D-glucosamine</name>
        <dbReference type="ChEBI" id="CHEBI:57705"/>
    </ligand>
</feature>
<dbReference type="HAMAP" id="MF_01631">
    <property type="entry name" value="GlmU"/>
    <property type="match status" value="1"/>
</dbReference>
<dbReference type="GO" id="GO:0006048">
    <property type="term" value="P:UDP-N-acetylglucosamine biosynthetic process"/>
    <property type="evidence" value="ECO:0007669"/>
    <property type="project" value="UniProtKB-UniPathway"/>
</dbReference>
<reference evidence="22 23" key="1">
    <citation type="submission" date="2017-05" db="EMBL/GenBank/DDBJ databases">
        <title>Vagococcus spp. assemblies.</title>
        <authorList>
            <person name="Gulvik C.A."/>
        </authorList>
    </citation>
    <scope>NUCLEOTIDE SEQUENCE [LARGE SCALE GENOMIC DNA]</scope>
    <source>
        <strain evidence="22 23">SS1994</strain>
    </source>
</reference>
<dbReference type="GO" id="GO:0000287">
    <property type="term" value="F:magnesium ion binding"/>
    <property type="evidence" value="ECO:0007669"/>
    <property type="project" value="UniProtKB-UniRule"/>
</dbReference>
<evidence type="ECO:0000256" key="6">
    <source>
        <dbReference type="ARBA" id="ARBA00022490"/>
    </source>
</evidence>
<feature type="binding site" evidence="20">
    <location>
        <begin position="78"/>
        <end position="79"/>
    </location>
    <ligand>
        <name>UDP-N-acetyl-alpha-D-glucosamine</name>
        <dbReference type="ChEBI" id="CHEBI:57705"/>
    </ligand>
</feature>
<feature type="binding site" evidence="20">
    <location>
        <position position="377"/>
    </location>
    <ligand>
        <name>UDP-N-acetyl-alpha-D-glucosamine</name>
        <dbReference type="ChEBI" id="CHEBI:57705"/>
    </ligand>
</feature>
<comment type="caution">
    <text evidence="22">The sequence shown here is derived from an EMBL/GenBank/DDBJ whole genome shotgun (WGS) entry which is preliminary data.</text>
</comment>
<evidence type="ECO:0000256" key="2">
    <source>
        <dbReference type="ARBA" id="ARBA00005166"/>
    </source>
</evidence>
<comment type="function">
    <text evidence="19 20">Catalyzes the last two sequential reactions in the de novo biosynthetic pathway for UDP-N-acetylglucosamine (UDP-GlcNAc). The C-terminal domain catalyzes the transfer of acetyl group from acetyl coenzyme A to glucosamine-1-phosphate (GlcN-1-P) to produce N-acetylglucosamine-1-phosphate (GlcNAc-1-P), which is converted into UDP-GlcNAc by the transfer of uridine 5-monophosphate (from uridine 5-triphosphate), a reaction catalyzed by the N-terminal domain.</text>
</comment>
<dbReference type="NCBIfam" id="NF010934">
    <property type="entry name" value="PRK14354.1"/>
    <property type="match status" value="1"/>
</dbReference>
<feature type="binding site" evidence="20">
    <location>
        <position position="140"/>
    </location>
    <ligand>
        <name>UDP-N-acetyl-alpha-D-glucosamine</name>
        <dbReference type="ChEBI" id="CHEBI:57705"/>
    </ligand>
</feature>
<comment type="pathway">
    <text evidence="20">Bacterial outer membrane biogenesis; LPS lipid A biosynthesis.</text>
</comment>
<dbReference type="PANTHER" id="PTHR43584:SF3">
    <property type="entry name" value="BIFUNCTIONAL PROTEIN GLMU"/>
    <property type="match status" value="1"/>
</dbReference>
<comment type="catalytic activity">
    <reaction evidence="17 20">
        <text>alpha-D-glucosamine 1-phosphate + acetyl-CoA = N-acetyl-alpha-D-glucosamine 1-phosphate + CoA + H(+)</text>
        <dbReference type="Rhea" id="RHEA:13725"/>
        <dbReference type="ChEBI" id="CHEBI:15378"/>
        <dbReference type="ChEBI" id="CHEBI:57287"/>
        <dbReference type="ChEBI" id="CHEBI:57288"/>
        <dbReference type="ChEBI" id="CHEBI:57776"/>
        <dbReference type="ChEBI" id="CHEBI:58516"/>
        <dbReference type="EC" id="2.3.1.157"/>
    </reaction>
</comment>
<evidence type="ECO:0000256" key="7">
    <source>
        <dbReference type="ARBA" id="ARBA00022679"/>
    </source>
</evidence>
<evidence type="ECO:0000256" key="13">
    <source>
        <dbReference type="ARBA" id="ARBA00022984"/>
    </source>
</evidence>
<keyword evidence="16 20" id="KW-0961">Cell wall biogenesis/degradation</keyword>
<evidence type="ECO:0000256" key="18">
    <source>
        <dbReference type="ARBA" id="ARBA00048493"/>
    </source>
</evidence>